<reference evidence="1 2" key="1">
    <citation type="journal article" date="2012" name="Appl. Environ. Microbiol.">
        <title>Short-read sequencing for genomic analysis of the brown rot fungus Fibroporia radiculosa.</title>
        <authorList>
            <person name="Tang J.D."/>
            <person name="Perkins A.D."/>
            <person name="Sonstegard T.S."/>
            <person name="Schroeder S.G."/>
            <person name="Burgess S.C."/>
            <person name="Diehl S.V."/>
        </authorList>
    </citation>
    <scope>NUCLEOTIDE SEQUENCE [LARGE SCALE GENOMIC DNA]</scope>
    <source>
        <strain evidence="1 2">TFFH 294</strain>
    </source>
</reference>
<accession>J4G1K2</accession>
<sequence length="136" mass="15014">MSDGVPPGQVEESQNALDIALSAPSLIDCFAMFEEADLRRKFAYATGVSGWDRTVLAVLLEDHTAPVICLAWTHRSIPLSTTKCWILDVTSDPVSDVKRWVVANGFGPKLRKIGTVRSYPALVEDKPTRIRDVVFV</sequence>
<dbReference type="InParanoid" id="J4G1K2"/>
<dbReference type="Proteomes" id="UP000006352">
    <property type="component" value="Unassembled WGS sequence"/>
</dbReference>
<evidence type="ECO:0000313" key="2">
    <source>
        <dbReference type="Proteomes" id="UP000006352"/>
    </source>
</evidence>
<dbReference type="EMBL" id="HE796976">
    <property type="protein sequence ID" value="CCM00273.1"/>
    <property type="molecule type" value="Genomic_DNA"/>
</dbReference>
<protein>
    <submittedName>
        <fullName evidence="1">Uncharacterized protein</fullName>
    </submittedName>
</protein>
<dbReference type="HOGENOM" id="CLU_1875466_0_0_1"/>
<proteinExistence type="predicted"/>
<dbReference type="OrthoDB" id="2157530at2759"/>
<dbReference type="GeneID" id="24095184"/>
<name>J4G1K2_9APHY</name>
<dbReference type="STRING" id="599839.J4G1K2"/>
<organism evidence="1 2">
    <name type="scientific">Fibroporia radiculosa</name>
    <dbReference type="NCBI Taxonomy" id="599839"/>
    <lineage>
        <taxon>Eukaryota</taxon>
        <taxon>Fungi</taxon>
        <taxon>Dikarya</taxon>
        <taxon>Basidiomycota</taxon>
        <taxon>Agaricomycotina</taxon>
        <taxon>Agaricomycetes</taxon>
        <taxon>Polyporales</taxon>
        <taxon>Fibroporiaceae</taxon>
        <taxon>Fibroporia</taxon>
    </lineage>
</organism>
<evidence type="ECO:0000313" key="1">
    <source>
        <dbReference type="EMBL" id="CCM00273.1"/>
    </source>
</evidence>
<keyword evidence="2" id="KW-1185">Reference proteome</keyword>
<gene>
    <name evidence="1" type="ORF">FIBRA_02303</name>
</gene>
<dbReference type="AlphaFoldDB" id="J4G1K2"/>
<dbReference type="RefSeq" id="XP_012179556.1">
    <property type="nucleotide sequence ID" value="XM_012324166.1"/>
</dbReference>